<dbReference type="SUPFAM" id="SSF110083">
    <property type="entry name" value="Peptidylarginine deiminase Pad4, middle domain"/>
    <property type="match status" value="1"/>
</dbReference>
<keyword evidence="1" id="KW-0175">Coiled coil</keyword>
<gene>
    <name evidence="4" type="ORF">ARTHRO_61209</name>
</gene>
<name>A0A9P1KLR9_9CYAN</name>
<sequence>MSSLEELTMGWMRYIAMALVNTLGVVVGIILVPAPHAVAQLAAETEEPVEYKIWESETRLSEYGRTSSSLDRLKTVRENPQSVPQLYELRDRLQAQLDQVSGPPDPLVVQEAWQYELQLQQYHSWRKALRQTESRIRNEEKASQHWKQAAELALEAVEIGQYPNPTVKDWEMAQQLWIAAIDSLRQIPADSLIQPQAIEKIVEYQGYLAIVTYQRALASQPEAEPRATTGEIAQFSVAEPKFPGFALHADVNRDGVIDERDKMRPTQWSLSAGPLILFNNDDDDRSGIPDWSDRIVNGEYDEADLAQIHFKISEEYQDADIYISVDEASRRRINMFQKTLGGWKYIDLSGASPLEFSPTIILGVEAKQFADGQWSGLVNVKAIARKNDTEIASDQIQMGVAPWIMSPNTAPVSQVHISDRGVNQDVVEAVQDAIAPTGTPTRITPGETVWMRDSAAIGYVQFPSPDGLRQYNVALSPPGGSDYASSLLGRNFGWAEIGEPRELDPKNQWLDFYGNLNVTPPIPGYPMGRIYYGKADGETINPDILAFLEAQKVQWPPVEIDTSWLITRQVDELITFVPTASGRPLMLVVSPQEGVNLLRQLAQTGYEGAAINRSLSTQTTVRAALNNELLIQHNLRLHRDKITPLINQLKEEFKLNDEQIVEVPAMFGYTGYAWWPNPVNSVFVNGKLLVSDPRGALIDGRDYTQEDLQRRLAIAGLEITFLDDSYYQNLRGSLNAGLNTTRIGEEQAFWESFTQQLGQFSQR</sequence>
<dbReference type="PANTHER" id="PTHR10837:SF8">
    <property type="entry name" value="PROTEIN-ARGININE DEIMINASE"/>
    <property type="match status" value="1"/>
</dbReference>
<dbReference type="Proteomes" id="UP000032946">
    <property type="component" value="Chromosome"/>
</dbReference>
<keyword evidence="2" id="KW-0472">Membrane</keyword>
<dbReference type="GO" id="GO:0005737">
    <property type="term" value="C:cytoplasm"/>
    <property type="evidence" value="ECO:0007669"/>
    <property type="project" value="InterPro"/>
</dbReference>
<protein>
    <submittedName>
        <fullName evidence="4">Protein-arginine deiminase</fullName>
        <ecNumber evidence="4">3.5.3.15</ecNumber>
    </submittedName>
</protein>
<evidence type="ECO:0000259" key="3">
    <source>
        <dbReference type="Pfam" id="PF03068"/>
    </source>
</evidence>
<keyword evidence="2" id="KW-0812">Transmembrane</keyword>
<evidence type="ECO:0000256" key="1">
    <source>
        <dbReference type="SAM" id="Coils"/>
    </source>
</evidence>
<evidence type="ECO:0000256" key="2">
    <source>
        <dbReference type="SAM" id="Phobius"/>
    </source>
</evidence>
<dbReference type="SUPFAM" id="SSF55909">
    <property type="entry name" value="Pentein"/>
    <property type="match status" value="1"/>
</dbReference>
<dbReference type="AlphaFoldDB" id="A0A9P1KLR9"/>
<dbReference type="Pfam" id="PF03068">
    <property type="entry name" value="PAD"/>
    <property type="match status" value="1"/>
</dbReference>
<dbReference type="GO" id="GO:0004668">
    <property type="term" value="F:protein-arginine deiminase activity"/>
    <property type="evidence" value="ECO:0007669"/>
    <property type="project" value="UniProtKB-EC"/>
</dbReference>
<dbReference type="EC" id="3.5.3.15" evidence="4"/>
<evidence type="ECO:0000313" key="4">
    <source>
        <dbReference type="EMBL" id="CDM98608.1"/>
    </source>
</evidence>
<dbReference type="InterPro" id="IPR036556">
    <property type="entry name" value="PAD_central_sf"/>
</dbReference>
<dbReference type="PANTHER" id="PTHR10837">
    <property type="entry name" value="PEPTIDYLARGININE DEIMINASE"/>
    <property type="match status" value="1"/>
</dbReference>
<keyword evidence="5" id="KW-1185">Reference proteome</keyword>
<dbReference type="EMBL" id="FO818640">
    <property type="protein sequence ID" value="CDM98608.1"/>
    <property type="molecule type" value="Genomic_DNA"/>
</dbReference>
<dbReference type="Gene3D" id="3.75.10.10">
    <property type="entry name" value="L-arginine/glycine Amidinotransferase, Chain A"/>
    <property type="match status" value="1"/>
</dbReference>
<feature type="transmembrane region" description="Helical" evidence="2">
    <location>
        <begin position="12"/>
        <end position="32"/>
    </location>
</feature>
<dbReference type="GO" id="GO:0005509">
    <property type="term" value="F:calcium ion binding"/>
    <property type="evidence" value="ECO:0007669"/>
    <property type="project" value="InterPro"/>
</dbReference>
<organism evidence="4 5">
    <name type="scientific">Limnospira indica PCC 8005</name>
    <dbReference type="NCBI Taxonomy" id="376219"/>
    <lineage>
        <taxon>Bacteria</taxon>
        <taxon>Bacillati</taxon>
        <taxon>Cyanobacteriota</taxon>
        <taxon>Cyanophyceae</taxon>
        <taxon>Oscillatoriophycideae</taxon>
        <taxon>Oscillatoriales</taxon>
        <taxon>Sirenicapillariaceae</taxon>
        <taxon>Limnospira</taxon>
    </lineage>
</organism>
<keyword evidence="2" id="KW-1133">Transmembrane helix</keyword>
<dbReference type="InterPro" id="IPR013530">
    <property type="entry name" value="PAD_C"/>
</dbReference>
<evidence type="ECO:0000313" key="5">
    <source>
        <dbReference type="Proteomes" id="UP000032946"/>
    </source>
</evidence>
<feature type="coiled-coil region" evidence="1">
    <location>
        <begin position="122"/>
        <end position="149"/>
    </location>
</feature>
<reference evidence="4 5" key="1">
    <citation type="submission" date="2014-02" db="EMBL/GenBank/DDBJ databases">
        <authorList>
            <person name="Genoscope - CEA"/>
        </authorList>
    </citation>
    <scope>NUCLEOTIDE SEQUENCE [LARGE SCALE GENOMIC DNA]</scope>
    <source>
        <strain evidence="4 5">PCC 8005</strain>
    </source>
</reference>
<accession>A0A9P1KLR9</accession>
<dbReference type="InterPro" id="IPR004303">
    <property type="entry name" value="PAD"/>
</dbReference>
<keyword evidence="4" id="KW-0378">Hydrolase</keyword>
<dbReference type="Gene3D" id="2.60.40.1700">
    <property type="entry name" value="Protein-arginine deiminase, central domain"/>
    <property type="match status" value="1"/>
</dbReference>
<proteinExistence type="predicted"/>
<feature type="domain" description="Protein-arginine deiminase C-terminal" evidence="3">
    <location>
        <begin position="391"/>
        <end position="751"/>
    </location>
</feature>